<comment type="caution">
    <text evidence="3">The sequence shown here is derived from an EMBL/GenBank/DDBJ whole genome shotgun (WGS) entry which is preliminary data.</text>
</comment>
<evidence type="ECO:0000256" key="2">
    <source>
        <dbReference type="SAM" id="MobiDB-lite"/>
    </source>
</evidence>
<dbReference type="EMBL" id="CAJNRD030001118">
    <property type="protein sequence ID" value="CAG5084571.1"/>
    <property type="molecule type" value="Genomic_DNA"/>
</dbReference>
<keyword evidence="4" id="KW-1185">Reference proteome</keyword>
<protein>
    <submittedName>
        <fullName evidence="3">Similar to PFC0760c: Protein PFC0760c (Plasmodium falciparum (Isolate 3D7))</fullName>
    </submittedName>
</protein>
<dbReference type="OrthoDB" id="6816312at2759"/>
<feature type="region of interest" description="Disordered" evidence="2">
    <location>
        <begin position="468"/>
        <end position="504"/>
    </location>
</feature>
<gene>
    <name evidence="3" type="ORF">HICCMSTLAB_LOCUS4142</name>
</gene>
<dbReference type="Proteomes" id="UP000786811">
    <property type="component" value="Unassembled WGS sequence"/>
</dbReference>
<accession>A0A8J2ME30</accession>
<keyword evidence="1" id="KW-0175">Coiled coil</keyword>
<sequence>MTDLLIGIANATPNGGVVFRNKNPGICRNSEMRHSRSEDILGVAGPGAPTRTPSPYFHEQSCASEDDLVASSALRDASSSSDLLQDAMYSYGRRSAASPPPTFGADRVDPEDSIRDIVTENDLYRFVLFKRHYDKYIALAEKYEESRGVVYYLEERYHEVKAEKDRLEEACQELEKRLENHESQMREKEEELFLHLERSLRLDDEIERLKAERASCIAARERLEREQTAALRQLQLEVTQNEATRRNLEQARQDIVRQATVIRAERDALERENIVLKEKLRVEQVELGEERRKREEGIAILTQEAVTLRHAARHLRAAALHATACKRRRRCSVCLYAKRTFSEADDYRNDKKLFKCLQTPLQDLRTWFRPGQLSSSSSSHPTELRTSSRAISYIDSSSSSEDEEFGDTPLAEISLSSTNSGVPPASRAFSSDSGYVINAVTPPVKSLITPTSTPIEGDFSSCSFSSEIGDRRSRRSYEVDGASRKISESSTSEPDALMGQRPATTFTRSKWTSSFRKLLGRKSKAKMIKDHSTP</sequence>
<organism evidence="3 4">
    <name type="scientific">Cotesia congregata</name>
    <name type="common">Parasitoid wasp</name>
    <name type="synonym">Apanteles congregatus</name>
    <dbReference type="NCBI Taxonomy" id="51543"/>
    <lineage>
        <taxon>Eukaryota</taxon>
        <taxon>Metazoa</taxon>
        <taxon>Ecdysozoa</taxon>
        <taxon>Arthropoda</taxon>
        <taxon>Hexapoda</taxon>
        <taxon>Insecta</taxon>
        <taxon>Pterygota</taxon>
        <taxon>Neoptera</taxon>
        <taxon>Endopterygota</taxon>
        <taxon>Hymenoptera</taxon>
        <taxon>Apocrita</taxon>
        <taxon>Ichneumonoidea</taxon>
        <taxon>Braconidae</taxon>
        <taxon>Microgastrinae</taxon>
        <taxon>Cotesia</taxon>
    </lineage>
</organism>
<dbReference type="AlphaFoldDB" id="A0A8J2ME30"/>
<evidence type="ECO:0000313" key="4">
    <source>
        <dbReference type="Proteomes" id="UP000786811"/>
    </source>
</evidence>
<reference evidence="3" key="1">
    <citation type="submission" date="2021-04" db="EMBL/GenBank/DDBJ databases">
        <authorList>
            <person name="Chebbi M.A.C M."/>
        </authorList>
    </citation>
    <scope>NUCLEOTIDE SEQUENCE</scope>
</reference>
<evidence type="ECO:0000313" key="3">
    <source>
        <dbReference type="EMBL" id="CAG5084571.1"/>
    </source>
</evidence>
<proteinExistence type="predicted"/>
<name>A0A8J2ME30_COTCN</name>
<evidence type="ECO:0000256" key="1">
    <source>
        <dbReference type="SAM" id="Coils"/>
    </source>
</evidence>
<feature type="compositionally biased region" description="Basic and acidic residues" evidence="2">
    <location>
        <begin position="468"/>
        <end position="487"/>
    </location>
</feature>
<feature type="coiled-coil region" evidence="1">
    <location>
        <begin position="150"/>
        <end position="286"/>
    </location>
</feature>